<accession>A0A0E9NK93</accession>
<reference evidence="1 2" key="2">
    <citation type="journal article" date="2014" name="J. Gen. Appl. Microbiol.">
        <title>The early diverging ascomycetous budding yeast Saitoella complicata has three histone deacetylases belonging to the Clr6, Hos2, and Rpd3 lineages.</title>
        <authorList>
            <person name="Nishida H."/>
            <person name="Matsumoto T."/>
            <person name="Kondo S."/>
            <person name="Hamamoto M."/>
            <person name="Yoshikawa H."/>
        </authorList>
    </citation>
    <scope>NUCLEOTIDE SEQUENCE [LARGE SCALE GENOMIC DNA]</scope>
    <source>
        <strain evidence="1 2">NRRL Y-17804</strain>
    </source>
</reference>
<proteinExistence type="predicted"/>
<name>A0A0E9NK93_SAICN</name>
<gene>
    <name evidence="1" type="ORF">G7K_3958-t1</name>
</gene>
<comment type="caution">
    <text evidence="1">The sequence shown here is derived from an EMBL/GenBank/DDBJ whole genome shotgun (WGS) entry which is preliminary data.</text>
</comment>
<reference evidence="1 2" key="3">
    <citation type="journal article" date="2015" name="Genome Announc.">
        <title>Draft Genome Sequence of the Archiascomycetous Yeast Saitoella complicata.</title>
        <authorList>
            <person name="Yamauchi K."/>
            <person name="Kondo S."/>
            <person name="Hamamoto M."/>
            <person name="Takahashi Y."/>
            <person name="Ogura Y."/>
            <person name="Hayashi T."/>
            <person name="Nishida H."/>
        </authorList>
    </citation>
    <scope>NUCLEOTIDE SEQUENCE [LARGE SCALE GENOMIC DNA]</scope>
    <source>
        <strain evidence="1 2">NRRL Y-17804</strain>
    </source>
</reference>
<evidence type="ECO:0000313" key="2">
    <source>
        <dbReference type="Proteomes" id="UP000033140"/>
    </source>
</evidence>
<evidence type="ECO:0000313" key="1">
    <source>
        <dbReference type="EMBL" id="GAO49820.1"/>
    </source>
</evidence>
<reference evidence="1 2" key="1">
    <citation type="journal article" date="2011" name="J. Gen. Appl. Microbiol.">
        <title>Draft genome sequencing of the enigmatic yeast Saitoella complicata.</title>
        <authorList>
            <person name="Nishida H."/>
            <person name="Hamamoto M."/>
            <person name="Sugiyama J."/>
        </authorList>
    </citation>
    <scope>NUCLEOTIDE SEQUENCE [LARGE SCALE GENOMIC DNA]</scope>
    <source>
        <strain evidence="1 2">NRRL Y-17804</strain>
    </source>
</reference>
<dbReference type="EMBL" id="BACD03000026">
    <property type="protein sequence ID" value="GAO49820.1"/>
    <property type="molecule type" value="Genomic_DNA"/>
</dbReference>
<protein>
    <submittedName>
        <fullName evidence="1">Uncharacterized protein</fullName>
    </submittedName>
</protein>
<organism evidence="1 2">
    <name type="scientific">Saitoella complicata (strain BCRC 22490 / CBS 7301 / JCM 7358 / NBRC 10748 / NRRL Y-17804)</name>
    <dbReference type="NCBI Taxonomy" id="698492"/>
    <lineage>
        <taxon>Eukaryota</taxon>
        <taxon>Fungi</taxon>
        <taxon>Dikarya</taxon>
        <taxon>Ascomycota</taxon>
        <taxon>Taphrinomycotina</taxon>
        <taxon>Taphrinomycotina incertae sedis</taxon>
        <taxon>Saitoella</taxon>
    </lineage>
</organism>
<sequence>MGTALARQFQGFYCIASAQLQPQQHCTKSQPPSHSRLDCLFNPVKLLYRTSYQILKLHYLFHSLQIRSQEIIGESPGGHEQVKYPYAWVKENLAWEYCISGELRI</sequence>
<dbReference type="AlphaFoldDB" id="A0A0E9NK93"/>
<dbReference type="Proteomes" id="UP000033140">
    <property type="component" value="Unassembled WGS sequence"/>
</dbReference>
<keyword evidence="2" id="KW-1185">Reference proteome</keyword>